<dbReference type="GO" id="GO:0008270">
    <property type="term" value="F:zinc ion binding"/>
    <property type="evidence" value="ECO:0007669"/>
    <property type="project" value="UniProtKB-KW"/>
</dbReference>
<keyword evidence="5" id="KW-0175">Coiled coil</keyword>
<proteinExistence type="predicted"/>
<dbReference type="EMBL" id="JAWQEG010001523">
    <property type="protein sequence ID" value="KAK3878805.1"/>
    <property type="molecule type" value="Genomic_DNA"/>
</dbReference>
<feature type="region of interest" description="Disordered" evidence="6">
    <location>
        <begin position="39"/>
        <end position="67"/>
    </location>
</feature>
<evidence type="ECO:0000256" key="1">
    <source>
        <dbReference type="ARBA" id="ARBA00022723"/>
    </source>
</evidence>
<sequence length="327" mass="38915">MSEQERRKKSKKKKQCAECQEFTWIGSAQEKCEQCEKQTPVRDAMEDKDEEQQQRGNRRTTGGKDDSCCSKCKVTFKKGDNSVECDSCKKWFHCGCGKCSINLFKVLKEKKDVLWFCYNCRTGVLTACEEVNKLREENKKVRQELKEYREQNEELADSIRQMEEKWNTQEEMIVNKAVEESVKRVEKVIEENNRKMAEKEDRERRRNNLIIFNLPESDKNQVQERVKEDSDRCENIFGGTLKVEEYNIEKVIRLGKKQEGKTRPTLCPAYENERKKILQTERLNTEEEEDIIGELLFKDELIEDTKTVLYEMWKKRERQRKILEATN</sequence>
<dbReference type="InterPro" id="IPR019786">
    <property type="entry name" value="Zinc_finger_PHD-type_CS"/>
</dbReference>
<keyword evidence="1" id="KW-0479">Metal-binding</keyword>
<feature type="domain" description="PHD-type" evidence="7">
    <location>
        <begin position="66"/>
        <end position="123"/>
    </location>
</feature>
<dbReference type="CDD" id="cd15517">
    <property type="entry name" value="PHD_TCF19_like"/>
    <property type="match status" value="1"/>
</dbReference>
<organism evidence="8 9">
    <name type="scientific">Petrolisthes cinctipes</name>
    <name type="common">Flat porcelain crab</name>
    <dbReference type="NCBI Taxonomy" id="88211"/>
    <lineage>
        <taxon>Eukaryota</taxon>
        <taxon>Metazoa</taxon>
        <taxon>Ecdysozoa</taxon>
        <taxon>Arthropoda</taxon>
        <taxon>Crustacea</taxon>
        <taxon>Multicrustacea</taxon>
        <taxon>Malacostraca</taxon>
        <taxon>Eumalacostraca</taxon>
        <taxon>Eucarida</taxon>
        <taxon>Decapoda</taxon>
        <taxon>Pleocyemata</taxon>
        <taxon>Anomura</taxon>
        <taxon>Galatheoidea</taxon>
        <taxon>Porcellanidae</taxon>
        <taxon>Petrolisthes</taxon>
    </lineage>
</organism>
<evidence type="ECO:0000256" key="4">
    <source>
        <dbReference type="PROSITE-ProRule" id="PRU00146"/>
    </source>
</evidence>
<evidence type="ECO:0000256" key="6">
    <source>
        <dbReference type="SAM" id="MobiDB-lite"/>
    </source>
</evidence>
<dbReference type="SUPFAM" id="SSF57903">
    <property type="entry name" value="FYVE/PHD zinc finger"/>
    <property type="match status" value="1"/>
</dbReference>
<gene>
    <name evidence="8" type="ORF">Pcinc_016615</name>
</gene>
<dbReference type="PANTHER" id="PTHR37445:SF3">
    <property type="entry name" value="ZINC FINGER PHD-TYPE DOMAIN-CONTAINING PROTEIN"/>
    <property type="match status" value="1"/>
</dbReference>
<dbReference type="PANTHER" id="PTHR37445">
    <property type="entry name" value="PROTEIN CBG24663"/>
    <property type="match status" value="1"/>
</dbReference>
<accession>A0AAE1FR14</accession>
<dbReference type="PROSITE" id="PS50016">
    <property type="entry name" value="ZF_PHD_2"/>
    <property type="match status" value="1"/>
</dbReference>
<evidence type="ECO:0000256" key="2">
    <source>
        <dbReference type="ARBA" id="ARBA00022771"/>
    </source>
</evidence>
<keyword evidence="2 4" id="KW-0863">Zinc-finger</keyword>
<feature type="coiled-coil region" evidence="5">
    <location>
        <begin position="124"/>
        <end position="205"/>
    </location>
</feature>
<name>A0AAE1FR14_PETCI</name>
<evidence type="ECO:0000256" key="3">
    <source>
        <dbReference type="ARBA" id="ARBA00022833"/>
    </source>
</evidence>
<keyword evidence="3" id="KW-0862">Zinc</keyword>
<evidence type="ECO:0000259" key="7">
    <source>
        <dbReference type="PROSITE" id="PS50016"/>
    </source>
</evidence>
<evidence type="ECO:0000256" key="5">
    <source>
        <dbReference type="SAM" id="Coils"/>
    </source>
</evidence>
<reference evidence="8" key="1">
    <citation type="submission" date="2023-10" db="EMBL/GenBank/DDBJ databases">
        <title>Genome assemblies of two species of porcelain crab, Petrolisthes cinctipes and Petrolisthes manimaculis (Anomura: Porcellanidae).</title>
        <authorList>
            <person name="Angst P."/>
        </authorList>
    </citation>
    <scope>NUCLEOTIDE SEQUENCE</scope>
    <source>
        <strain evidence="8">PB745_01</strain>
        <tissue evidence="8">Gill</tissue>
    </source>
</reference>
<dbReference type="InterPro" id="IPR013083">
    <property type="entry name" value="Znf_RING/FYVE/PHD"/>
</dbReference>
<dbReference type="InterPro" id="IPR011011">
    <property type="entry name" value="Znf_FYVE_PHD"/>
</dbReference>
<dbReference type="InterPro" id="IPR019787">
    <property type="entry name" value="Znf_PHD-finger"/>
</dbReference>
<evidence type="ECO:0000313" key="8">
    <source>
        <dbReference type="EMBL" id="KAK3878805.1"/>
    </source>
</evidence>
<dbReference type="Proteomes" id="UP001286313">
    <property type="component" value="Unassembled WGS sequence"/>
</dbReference>
<evidence type="ECO:0000313" key="9">
    <source>
        <dbReference type="Proteomes" id="UP001286313"/>
    </source>
</evidence>
<dbReference type="Gene3D" id="3.30.40.10">
    <property type="entry name" value="Zinc/RING finger domain, C3HC4 (zinc finger)"/>
    <property type="match status" value="1"/>
</dbReference>
<comment type="caution">
    <text evidence="8">The sequence shown here is derived from an EMBL/GenBank/DDBJ whole genome shotgun (WGS) entry which is preliminary data.</text>
</comment>
<dbReference type="AlphaFoldDB" id="A0AAE1FR14"/>
<keyword evidence="9" id="KW-1185">Reference proteome</keyword>
<protein>
    <recommendedName>
        <fullName evidence="7">PHD-type domain-containing protein</fullName>
    </recommendedName>
</protein>
<dbReference type="PROSITE" id="PS01359">
    <property type="entry name" value="ZF_PHD_1"/>
    <property type="match status" value="1"/>
</dbReference>